<dbReference type="Pfam" id="PF00078">
    <property type="entry name" value="RVT_1"/>
    <property type="match status" value="1"/>
</dbReference>
<evidence type="ECO:0000313" key="3">
    <source>
        <dbReference type="Proteomes" id="UP001431209"/>
    </source>
</evidence>
<evidence type="ECO:0000259" key="1">
    <source>
        <dbReference type="PROSITE" id="PS50878"/>
    </source>
</evidence>
<dbReference type="PANTHER" id="PTHR33050">
    <property type="entry name" value="REVERSE TRANSCRIPTASE DOMAIN-CONTAINING PROTEIN"/>
    <property type="match status" value="1"/>
</dbReference>
<organism evidence="2 3">
    <name type="scientific">Acrasis kona</name>
    <dbReference type="NCBI Taxonomy" id="1008807"/>
    <lineage>
        <taxon>Eukaryota</taxon>
        <taxon>Discoba</taxon>
        <taxon>Heterolobosea</taxon>
        <taxon>Tetramitia</taxon>
        <taxon>Eutetramitia</taxon>
        <taxon>Acrasidae</taxon>
        <taxon>Acrasis</taxon>
    </lineage>
</organism>
<dbReference type="PANTHER" id="PTHR33050:SF7">
    <property type="entry name" value="RIBONUCLEASE H"/>
    <property type="match status" value="1"/>
</dbReference>
<dbReference type="Proteomes" id="UP001431209">
    <property type="component" value="Unassembled WGS sequence"/>
</dbReference>
<accession>A0AAW2ZBI4</accession>
<dbReference type="SUPFAM" id="SSF56672">
    <property type="entry name" value="DNA/RNA polymerases"/>
    <property type="match status" value="1"/>
</dbReference>
<dbReference type="EMBL" id="JAOPGA020001310">
    <property type="protein sequence ID" value="KAL0487151.1"/>
    <property type="molecule type" value="Genomic_DNA"/>
</dbReference>
<dbReference type="InterPro" id="IPR043128">
    <property type="entry name" value="Rev_trsase/Diguanyl_cyclase"/>
</dbReference>
<dbReference type="AlphaFoldDB" id="A0AAW2ZBI4"/>
<dbReference type="Gene3D" id="3.30.70.270">
    <property type="match status" value="1"/>
</dbReference>
<dbReference type="Gene3D" id="3.10.10.10">
    <property type="entry name" value="HIV Type 1 Reverse Transcriptase, subunit A, domain 1"/>
    <property type="match status" value="1"/>
</dbReference>
<feature type="non-terminal residue" evidence="2">
    <location>
        <position position="221"/>
    </location>
</feature>
<proteinExistence type="predicted"/>
<dbReference type="InterPro" id="IPR043502">
    <property type="entry name" value="DNA/RNA_pol_sf"/>
</dbReference>
<reference evidence="2 3" key="1">
    <citation type="submission" date="2024-03" db="EMBL/GenBank/DDBJ databases">
        <title>The Acrasis kona genome and developmental transcriptomes reveal deep origins of eukaryotic multicellular pathways.</title>
        <authorList>
            <person name="Sheikh S."/>
            <person name="Fu C.-J."/>
            <person name="Brown M.W."/>
            <person name="Baldauf S.L."/>
        </authorList>
    </citation>
    <scope>NUCLEOTIDE SEQUENCE [LARGE SCALE GENOMIC DNA]</scope>
    <source>
        <strain evidence="2 3">ATCC MYA-3509</strain>
    </source>
</reference>
<sequence>MPDKREVVELVKRGKFVCKLDLKYAFFSILVHKDDRKYLGIHYKGEYYRWCRCPQGIRPSGMACQMITSTAAYNVSEDIIVFFDDFLLVAETYAHLLIMVRELIAELEAWGLEVNYNKSVLIPQRSEDLEYLRFVINMERESVRIKSELIGKMRTSVRSAAQQLFLSDDDLSKIQGVLNSGSPTLALQYEFKGVMQQLRGLCTLSVQHEACLMSLIEQCSQ</sequence>
<protein>
    <recommendedName>
        <fullName evidence="1">Reverse transcriptase domain-containing protein</fullName>
    </recommendedName>
</protein>
<gene>
    <name evidence="2" type="ORF">AKO1_002247</name>
</gene>
<keyword evidence="3" id="KW-1185">Reference proteome</keyword>
<evidence type="ECO:0000313" key="2">
    <source>
        <dbReference type="EMBL" id="KAL0487151.1"/>
    </source>
</evidence>
<comment type="caution">
    <text evidence="2">The sequence shown here is derived from an EMBL/GenBank/DDBJ whole genome shotgun (WGS) entry which is preliminary data.</text>
</comment>
<dbReference type="InterPro" id="IPR000477">
    <property type="entry name" value="RT_dom"/>
</dbReference>
<dbReference type="InterPro" id="IPR052055">
    <property type="entry name" value="Hepadnavirus_pol/RT"/>
</dbReference>
<feature type="domain" description="Reverse transcriptase" evidence="1">
    <location>
        <begin position="1"/>
        <end position="136"/>
    </location>
</feature>
<name>A0AAW2ZBI4_9EUKA</name>
<dbReference type="PROSITE" id="PS50878">
    <property type="entry name" value="RT_POL"/>
    <property type="match status" value="1"/>
</dbReference>